<dbReference type="InterPro" id="IPR051928">
    <property type="entry name" value="NorD/CobT"/>
</dbReference>
<reference evidence="4" key="2">
    <citation type="submission" date="2020-09" db="EMBL/GenBank/DDBJ databases">
        <authorList>
            <person name="Sun Q."/>
            <person name="Zhou Y."/>
        </authorList>
    </citation>
    <scope>NUCLEOTIDE SEQUENCE</scope>
    <source>
        <strain evidence="4">CGMCC 1.12214</strain>
    </source>
</reference>
<dbReference type="Proteomes" id="UP000603912">
    <property type="component" value="Unassembled WGS sequence"/>
</dbReference>
<dbReference type="Pfam" id="PF11775">
    <property type="entry name" value="CobT_C"/>
    <property type="match status" value="1"/>
</dbReference>
<dbReference type="EMBL" id="BMES01000003">
    <property type="protein sequence ID" value="GGH31306.1"/>
    <property type="molecule type" value="Genomic_DNA"/>
</dbReference>
<accession>A0A917IB93</accession>
<dbReference type="EC" id="6.6.1.2" evidence="1"/>
<dbReference type="GO" id="GO:0051116">
    <property type="term" value="F:cobaltochelatase activity"/>
    <property type="evidence" value="ECO:0007669"/>
    <property type="project" value="UniProtKB-UniRule"/>
</dbReference>
<dbReference type="GO" id="GO:0009236">
    <property type="term" value="P:cobalamin biosynthetic process"/>
    <property type="evidence" value="ECO:0007669"/>
    <property type="project" value="UniProtKB-UniRule"/>
</dbReference>
<dbReference type="SMART" id="SM00327">
    <property type="entry name" value="VWA"/>
    <property type="match status" value="1"/>
</dbReference>
<feature type="compositionally biased region" description="Acidic residues" evidence="2">
    <location>
        <begin position="216"/>
        <end position="233"/>
    </location>
</feature>
<comment type="caution">
    <text evidence="4">The sequence shown here is derived from an EMBL/GenBank/DDBJ whole genome shotgun (WGS) entry which is preliminary data.</text>
</comment>
<name>A0A917IB93_9HYPH</name>
<dbReference type="PANTHER" id="PTHR41248:SF1">
    <property type="entry name" value="NORD PROTEIN"/>
    <property type="match status" value="1"/>
</dbReference>
<organism evidence="4 5">
    <name type="scientific">Alsobacter metallidurans</name>
    <dbReference type="NCBI Taxonomy" id="340221"/>
    <lineage>
        <taxon>Bacteria</taxon>
        <taxon>Pseudomonadati</taxon>
        <taxon>Pseudomonadota</taxon>
        <taxon>Alphaproteobacteria</taxon>
        <taxon>Hyphomicrobiales</taxon>
        <taxon>Alsobacteraceae</taxon>
        <taxon>Alsobacter</taxon>
    </lineage>
</organism>
<dbReference type="PIRSF" id="PIRSF031715">
    <property type="entry name" value="Cob_chel_CobT"/>
    <property type="match status" value="1"/>
</dbReference>
<evidence type="ECO:0000313" key="4">
    <source>
        <dbReference type="EMBL" id="GGH31306.1"/>
    </source>
</evidence>
<feature type="compositionally biased region" description="Acidic residues" evidence="2">
    <location>
        <begin position="282"/>
        <end position="295"/>
    </location>
</feature>
<dbReference type="SUPFAM" id="SSF53300">
    <property type="entry name" value="vWA-like"/>
    <property type="match status" value="1"/>
</dbReference>
<sequence>MSSSNRKPAQPNEAPIEPFKRSVAGCLRAIARQPELEVTFASDRPALTGERARLAEPPRKMSAADAAIVRGQADSMALRLACHDQAVHRRHAPEGQQARAVYDAVEQSRVESIGSNRMTGVASNITAMLEDRYHRGAYHEISDRADAPLEDAVAMMVRERLTGLKPPPAAQKVVDLWRPWIEEKAGSNLDKLVSNVEDQRQFSRSVRELLASLDMAEDSSMDPEDSEDDEQSDDQNQNQEQQDGESEEQSAAERAEMERSEEATDEMEDGQSETSEGPTGEMPEDSDEADGDEPSEAWRPPVSSTREARGPDYKAFTTKFDEMIAAEELCDADELARLRSYLDKQLGHLQGVVARLANRLQRRLMAQQNRAWEFDLEEGALDPARLTRIVIDPFQPLSFKREKDTNFRDTVVTLLIDNSGSMRGRPITVAATCADILARTLERCGVKTEILGFTTRAWKGGQSRETWLQSGKPANPGRLNDLRHIVYKAADAPWRRARKNLGLMMREGLLKENIDGEALDWAHKRLLARPEQRKILMMISDGAPVDDSTLSVNPGNYLEKHLRWVIEEVETRSPVELIAIGIGHDVTRYYRRAVTIVDAEELGGAMTEKLAELFDENATPPKTIAPPRRAGGRG</sequence>
<dbReference type="CDD" id="cd01454">
    <property type="entry name" value="vWA_norD_type"/>
    <property type="match status" value="1"/>
</dbReference>
<feature type="region of interest" description="Disordered" evidence="2">
    <location>
        <begin position="216"/>
        <end position="310"/>
    </location>
</feature>
<dbReference type="AlphaFoldDB" id="A0A917IB93"/>
<keyword evidence="5" id="KW-1185">Reference proteome</keyword>
<evidence type="ECO:0000256" key="2">
    <source>
        <dbReference type="SAM" id="MobiDB-lite"/>
    </source>
</evidence>
<dbReference type="InterPro" id="IPR002035">
    <property type="entry name" value="VWF_A"/>
</dbReference>
<feature type="compositionally biased region" description="Basic and acidic residues" evidence="2">
    <location>
        <begin position="251"/>
        <end position="262"/>
    </location>
</feature>
<evidence type="ECO:0000259" key="3">
    <source>
        <dbReference type="PROSITE" id="PS50234"/>
    </source>
</evidence>
<dbReference type="Pfam" id="PF06213">
    <property type="entry name" value="CobT"/>
    <property type="match status" value="1"/>
</dbReference>
<dbReference type="InterPro" id="IPR036465">
    <property type="entry name" value="vWFA_dom_sf"/>
</dbReference>
<evidence type="ECO:0000313" key="5">
    <source>
        <dbReference type="Proteomes" id="UP000603912"/>
    </source>
</evidence>
<evidence type="ECO:0000256" key="1">
    <source>
        <dbReference type="NCBIfam" id="TIGR01651"/>
    </source>
</evidence>
<gene>
    <name evidence="4" type="primary">cobT</name>
    <name evidence="4" type="ORF">GCM10007036_42430</name>
</gene>
<dbReference type="NCBIfam" id="TIGR01651">
    <property type="entry name" value="CobT"/>
    <property type="match status" value="1"/>
</dbReference>
<reference evidence="4" key="1">
    <citation type="journal article" date="2014" name="Int. J. Syst. Evol. Microbiol.">
        <title>Complete genome sequence of Corynebacterium casei LMG S-19264T (=DSM 44701T), isolated from a smear-ripened cheese.</title>
        <authorList>
            <consortium name="US DOE Joint Genome Institute (JGI-PGF)"/>
            <person name="Walter F."/>
            <person name="Albersmeier A."/>
            <person name="Kalinowski J."/>
            <person name="Ruckert C."/>
        </authorList>
    </citation>
    <scope>NUCLEOTIDE SEQUENCE</scope>
    <source>
        <strain evidence="4">CGMCC 1.12214</strain>
    </source>
</reference>
<dbReference type="InterPro" id="IPR025861">
    <property type="entry name" value="CobT_VWA_dom"/>
</dbReference>
<dbReference type="PROSITE" id="PS50234">
    <property type="entry name" value="VWFA"/>
    <property type="match status" value="1"/>
</dbReference>
<dbReference type="Gene3D" id="3.40.50.410">
    <property type="entry name" value="von Willebrand factor, type A domain"/>
    <property type="match status" value="1"/>
</dbReference>
<feature type="domain" description="VWFA" evidence="3">
    <location>
        <begin position="411"/>
        <end position="602"/>
    </location>
</feature>
<dbReference type="PANTHER" id="PTHR41248">
    <property type="entry name" value="NORD PROTEIN"/>
    <property type="match status" value="1"/>
</dbReference>
<dbReference type="InterPro" id="IPR006538">
    <property type="entry name" value="CobT"/>
</dbReference>
<protein>
    <recommendedName>
        <fullName evidence="1">Cobaltochelatase subunit CobT</fullName>
        <ecNumber evidence="1">6.6.1.2</ecNumber>
    </recommendedName>
</protein>
<dbReference type="RefSeq" id="WP_188519816.1">
    <property type="nucleotide sequence ID" value="NZ_BMES01000003.1"/>
</dbReference>
<proteinExistence type="predicted"/>